<keyword evidence="2" id="KW-1185">Reference proteome</keyword>
<dbReference type="RefSeq" id="WP_169533247.1">
    <property type="nucleotide sequence ID" value="NZ_JABBGH010000003.1"/>
</dbReference>
<accession>A0A7Y0AHQ4</accession>
<dbReference type="SUPFAM" id="SSF51126">
    <property type="entry name" value="Pectin lyase-like"/>
    <property type="match status" value="1"/>
</dbReference>
<sequence length="875" mass="92660">MADLVVTRKNFVFQYRGGASLSLGASTTPWQSNVLRLYRESSGQATALQSYAGAYGGQTAGGSVTTLVPGYCYRIIVGLYDGSWSIPDSVLVDNIPINGGSLPGNVKLLSTLGIVSDADLSMHPTTTGNDQTAKIAAILDGLDHNTMTLVINDCAFSTDRLVASSNLDWLNMPNCGVVQRVGVAESLLQNKNPAYARGTAPIVSDKNVTFRGGIFNGNGRDANGNLLRPIAATNTGFCSAYYFRGVDNFSIRDCEIRNVASIMGSIANFTNWLLSNVQYKQSPTIKPGQLCIDGPKHMGPYANCIVQDCVIDNKGDDRGSWCAVDGYFPTPGHNNGVADCYDLYACYGVGTNTIIRRNYFPDGPVGQHGLRFLDVGQGLNGILIEGNTGSCGEFVAVFDRFTASSCFYAGGSTTATFNDVVIRNNSFSVQQNATVNPYVKYQANISGIDGAGIFLQCVSNSFTLENNFIAGCNASNYPALLQTADSAIASLRGNNFAVDGISSPLTACTLLGTITTKTGNLFGVTAANEVDITTGLICNYKFSDLNDSGPFGLALTAFKGAAVNAGALRLSHASGQYVRRQHQNPDTLTNGFTVAGRLTVGPNNGGSSDTTLTLGKFNTDHGQVLLAFFRASTASSTTGQFKAFSTDANGNISVLTGPVKDYAGKTVPVALRFDKNNFWMNLEKGNNIGVAQTSLLADDSALDWTFGSDQRHTLTWDGALDDWYVFNRPLNDNSLAALPIYSPIPASSGGGVTAYTIEETDAAFTESGTWAKYDTSAAYAGSCRYCNDNGGYYQFTMPSGGYSNVTLQGYGDEYAATFDVYVNGTKTTSGTCNTGSGGGAKEIIYVSLMGLNDGDVVKIVNTSGTALIRDEAVFS</sequence>
<reference evidence="1 2" key="1">
    <citation type="submission" date="2020-04" db="EMBL/GenBank/DDBJ databases">
        <title>Hymenobacter polaris sp. nov., isolated from Arctic soil.</title>
        <authorList>
            <person name="Dahal R.H."/>
        </authorList>
    </citation>
    <scope>NUCLEOTIDE SEQUENCE [LARGE SCALE GENOMIC DNA]</scope>
    <source>
        <strain evidence="1 2">RP-2-7</strain>
    </source>
</reference>
<dbReference type="GO" id="GO:0004553">
    <property type="term" value="F:hydrolase activity, hydrolyzing O-glycosyl compounds"/>
    <property type="evidence" value="ECO:0007669"/>
    <property type="project" value="UniProtKB-ARBA"/>
</dbReference>
<dbReference type="InterPro" id="IPR012334">
    <property type="entry name" value="Pectin_lyas_fold"/>
</dbReference>
<dbReference type="GO" id="GO:0005975">
    <property type="term" value="P:carbohydrate metabolic process"/>
    <property type="evidence" value="ECO:0007669"/>
    <property type="project" value="UniProtKB-ARBA"/>
</dbReference>
<dbReference type="Proteomes" id="UP000559626">
    <property type="component" value="Unassembled WGS sequence"/>
</dbReference>
<dbReference type="EMBL" id="JABBGH010000003">
    <property type="protein sequence ID" value="NML67594.1"/>
    <property type="molecule type" value="Genomic_DNA"/>
</dbReference>
<evidence type="ECO:0000313" key="1">
    <source>
        <dbReference type="EMBL" id="NML67594.1"/>
    </source>
</evidence>
<dbReference type="SUPFAM" id="SSF49899">
    <property type="entry name" value="Concanavalin A-like lectins/glucanases"/>
    <property type="match status" value="1"/>
</dbReference>
<comment type="caution">
    <text evidence="1">The sequence shown here is derived from an EMBL/GenBank/DDBJ whole genome shotgun (WGS) entry which is preliminary data.</text>
</comment>
<dbReference type="InterPro" id="IPR011050">
    <property type="entry name" value="Pectin_lyase_fold/virulence"/>
</dbReference>
<dbReference type="InterPro" id="IPR013320">
    <property type="entry name" value="ConA-like_dom_sf"/>
</dbReference>
<proteinExistence type="predicted"/>
<protein>
    <submittedName>
        <fullName evidence="1">Uncharacterized protein</fullName>
    </submittedName>
</protein>
<dbReference type="Gene3D" id="2.160.20.10">
    <property type="entry name" value="Single-stranded right-handed beta-helix, Pectin lyase-like"/>
    <property type="match status" value="1"/>
</dbReference>
<dbReference type="AlphaFoldDB" id="A0A7Y0AHQ4"/>
<name>A0A7Y0AHQ4_9BACT</name>
<evidence type="ECO:0000313" key="2">
    <source>
        <dbReference type="Proteomes" id="UP000559626"/>
    </source>
</evidence>
<gene>
    <name evidence="1" type="ORF">HHL22_20530</name>
</gene>
<organism evidence="1 2">
    <name type="scientific">Hymenobacter polaris</name>
    <dbReference type="NCBI Taxonomy" id="2682546"/>
    <lineage>
        <taxon>Bacteria</taxon>
        <taxon>Pseudomonadati</taxon>
        <taxon>Bacteroidota</taxon>
        <taxon>Cytophagia</taxon>
        <taxon>Cytophagales</taxon>
        <taxon>Hymenobacteraceae</taxon>
        <taxon>Hymenobacter</taxon>
    </lineage>
</organism>